<dbReference type="InterPro" id="IPR013813">
    <property type="entry name" value="Endoribo_LPSP/chorism_mut-like"/>
</dbReference>
<dbReference type="Pfam" id="PF14588">
    <property type="entry name" value="YjgF_endoribonc"/>
    <property type="match status" value="1"/>
</dbReference>
<dbReference type="InterPro" id="IPR035959">
    <property type="entry name" value="RutC-like_sf"/>
</dbReference>
<evidence type="ECO:0000313" key="2">
    <source>
        <dbReference type="EMBL" id="MBC3908147.1"/>
    </source>
</evidence>
<protein>
    <submittedName>
        <fullName evidence="2">RidA family protein</fullName>
    </submittedName>
</protein>
<dbReference type="SUPFAM" id="SSF55298">
    <property type="entry name" value="YjgF-like"/>
    <property type="match status" value="1"/>
</dbReference>
<reference evidence="2 3" key="1">
    <citation type="submission" date="2020-08" db="EMBL/GenBank/DDBJ databases">
        <title>Novel species isolated from subtropical streams in China.</title>
        <authorList>
            <person name="Lu H."/>
        </authorList>
    </citation>
    <scope>NUCLEOTIDE SEQUENCE [LARGE SCALE GENOMIC DNA]</scope>
    <source>
        <strain evidence="2 3">NL8W</strain>
    </source>
</reference>
<dbReference type="Proteomes" id="UP000646911">
    <property type="component" value="Unassembled WGS sequence"/>
</dbReference>
<name>A0ABR6ZAC9_9BURK</name>
<dbReference type="CDD" id="cd02199">
    <property type="entry name" value="YjgF_YER057c_UK114_like_1"/>
    <property type="match status" value="1"/>
</dbReference>
<dbReference type="PANTHER" id="PTHR43760">
    <property type="entry name" value="ENDORIBONUCLEASE-RELATED"/>
    <property type="match status" value="1"/>
</dbReference>
<accession>A0ABR6ZAC9</accession>
<feature type="domain" description="Endoribonuclease L-PSP/chorismate mutase-like" evidence="1">
    <location>
        <begin position="9"/>
        <end position="138"/>
    </location>
</feature>
<proteinExistence type="predicted"/>
<comment type="caution">
    <text evidence="2">The sequence shown here is derived from an EMBL/GenBank/DDBJ whole genome shotgun (WGS) entry which is preliminary data.</text>
</comment>
<dbReference type="PANTHER" id="PTHR43760:SF1">
    <property type="entry name" value="ENDORIBONUCLEASE L-PSP_CHORISMATE MUTASE-LIKE DOMAIN-CONTAINING PROTEIN"/>
    <property type="match status" value="1"/>
</dbReference>
<organism evidence="2 3">
    <name type="scientific">Undibacterium umbellatum</name>
    <dbReference type="NCBI Taxonomy" id="2762300"/>
    <lineage>
        <taxon>Bacteria</taxon>
        <taxon>Pseudomonadati</taxon>
        <taxon>Pseudomonadota</taxon>
        <taxon>Betaproteobacteria</taxon>
        <taxon>Burkholderiales</taxon>
        <taxon>Oxalobacteraceae</taxon>
        <taxon>Undibacterium</taxon>
    </lineage>
</organism>
<evidence type="ECO:0000259" key="1">
    <source>
        <dbReference type="Pfam" id="PF14588"/>
    </source>
</evidence>
<keyword evidence="3" id="KW-1185">Reference proteome</keyword>
<dbReference type="Gene3D" id="3.30.1330.40">
    <property type="entry name" value="RutC-like"/>
    <property type="match status" value="1"/>
</dbReference>
<dbReference type="RefSeq" id="WP_186953770.1">
    <property type="nucleotide sequence ID" value="NZ_JACOFX010000004.1"/>
</dbReference>
<sequence>MMTSISQKLQELGHTLPPVKAPAANYLSYTLQGNLLIIAGQIGRPGAAKAGVVGAGLSPEAAKQDAEIAALGVLAIIDAVTGGDVERIAQVQRLGVFIAATPNFDSHSAIANGASDLMVATLGERGRHARTAIGVSSLPTGAAVEVDAIVQLVPA</sequence>
<evidence type="ECO:0000313" key="3">
    <source>
        <dbReference type="Proteomes" id="UP000646911"/>
    </source>
</evidence>
<gene>
    <name evidence="2" type="ORF">H8L47_11325</name>
</gene>
<dbReference type="EMBL" id="JACOFX010000004">
    <property type="protein sequence ID" value="MBC3908147.1"/>
    <property type="molecule type" value="Genomic_DNA"/>
</dbReference>